<dbReference type="eggNOG" id="KOG1116">
    <property type="taxonomic scope" value="Eukaryota"/>
</dbReference>
<dbReference type="InterPro" id="IPR016064">
    <property type="entry name" value="NAD/diacylglycerol_kinase_sf"/>
</dbReference>
<dbReference type="InterPro" id="IPR045540">
    <property type="entry name" value="YegS/DAGK_C"/>
</dbReference>
<dbReference type="Pfam" id="PF19279">
    <property type="entry name" value="YegS_C"/>
    <property type="match status" value="1"/>
</dbReference>
<dbReference type="PaxDb" id="2903-EOD38516"/>
<evidence type="ECO:0000313" key="7">
    <source>
        <dbReference type="EnsemblProtists" id="EOD38516"/>
    </source>
</evidence>
<dbReference type="Pfam" id="PF00781">
    <property type="entry name" value="DAGK_cat"/>
    <property type="match status" value="1"/>
</dbReference>
<dbReference type="HOGENOM" id="CLU_045532_0_1_1"/>
<dbReference type="KEGG" id="ehx:EMIHUDRAFT_466845"/>
<evidence type="ECO:0000259" key="6">
    <source>
        <dbReference type="PROSITE" id="PS50146"/>
    </source>
</evidence>
<keyword evidence="1" id="KW-0808">Transferase</keyword>
<dbReference type="Gene3D" id="2.60.200.40">
    <property type="match status" value="1"/>
</dbReference>
<feature type="region of interest" description="Disordered" evidence="5">
    <location>
        <begin position="1"/>
        <end position="23"/>
    </location>
</feature>
<accession>A0A0D3KRY1</accession>
<evidence type="ECO:0000313" key="8">
    <source>
        <dbReference type="Proteomes" id="UP000013827"/>
    </source>
</evidence>
<dbReference type="SMART" id="SM00046">
    <property type="entry name" value="DAGKc"/>
    <property type="match status" value="1"/>
</dbReference>
<reference evidence="7" key="2">
    <citation type="submission" date="2024-10" db="UniProtKB">
        <authorList>
            <consortium name="EnsemblProtists"/>
        </authorList>
    </citation>
    <scope>IDENTIFICATION</scope>
</reference>
<keyword evidence="3" id="KW-0418">Kinase</keyword>
<name>A0A0D3KRY1_EMIH1</name>
<dbReference type="PANTHER" id="PTHR12358:SF54">
    <property type="entry name" value="SPHINGOSINE KINASE RELATED PROTEIN"/>
    <property type="match status" value="1"/>
</dbReference>
<dbReference type="Proteomes" id="UP000013827">
    <property type="component" value="Unassembled WGS sequence"/>
</dbReference>
<dbReference type="RefSeq" id="XP_005790945.1">
    <property type="nucleotide sequence ID" value="XM_005790888.1"/>
</dbReference>
<dbReference type="STRING" id="2903.R1FSA2"/>
<protein>
    <recommendedName>
        <fullName evidence="6">DAGKc domain-containing protein</fullName>
    </recommendedName>
</protein>
<reference evidence="8" key="1">
    <citation type="journal article" date="2013" name="Nature">
        <title>Pan genome of the phytoplankton Emiliania underpins its global distribution.</title>
        <authorList>
            <person name="Read B.A."/>
            <person name="Kegel J."/>
            <person name="Klute M.J."/>
            <person name="Kuo A."/>
            <person name="Lefebvre S.C."/>
            <person name="Maumus F."/>
            <person name="Mayer C."/>
            <person name="Miller J."/>
            <person name="Monier A."/>
            <person name="Salamov A."/>
            <person name="Young J."/>
            <person name="Aguilar M."/>
            <person name="Claverie J.M."/>
            <person name="Frickenhaus S."/>
            <person name="Gonzalez K."/>
            <person name="Herman E.K."/>
            <person name="Lin Y.C."/>
            <person name="Napier J."/>
            <person name="Ogata H."/>
            <person name="Sarno A.F."/>
            <person name="Shmutz J."/>
            <person name="Schroeder D."/>
            <person name="de Vargas C."/>
            <person name="Verret F."/>
            <person name="von Dassow P."/>
            <person name="Valentin K."/>
            <person name="Van de Peer Y."/>
            <person name="Wheeler G."/>
            <person name="Dacks J.B."/>
            <person name="Delwiche C.F."/>
            <person name="Dyhrman S.T."/>
            <person name="Glockner G."/>
            <person name="John U."/>
            <person name="Richards T."/>
            <person name="Worden A.Z."/>
            <person name="Zhang X."/>
            <person name="Grigoriev I.V."/>
            <person name="Allen A.E."/>
            <person name="Bidle K."/>
            <person name="Borodovsky M."/>
            <person name="Bowler C."/>
            <person name="Brownlee C."/>
            <person name="Cock J.M."/>
            <person name="Elias M."/>
            <person name="Gladyshev V.N."/>
            <person name="Groth M."/>
            <person name="Guda C."/>
            <person name="Hadaegh A."/>
            <person name="Iglesias-Rodriguez M.D."/>
            <person name="Jenkins J."/>
            <person name="Jones B.M."/>
            <person name="Lawson T."/>
            <person name="Leese F."/>
            <person name="Lindquist E."/>
            <person name="Lobanov A."/>
            <person name="Lomsadze A."/>
            <person name="Malik S.B."/>
            <person name="Marsh M.E."/>
            <person name="Mackinder L."/>
            <person name="Mock T."/>
            <person name="Mueller-Roeber B."/>
            <person name="Pagarete A."/>
            <person name="Parker M."/>
            <person name="Probert I."/>
            <person name="Quesneville H."/>
            <person name="Raines C."/>
            <person name="Rensing S.A."/>
            <person name="Riano-Pachon D.M."/>
            <person name="Richier S."/>
            <person name="Rokitta S."/>
            <person name="Shiraiwa Y."/>
            <person name="Soanes D.M."/>
            <person name="van der Giezen M."/>
            <person name="Wahlund T.M."/>
            <person name="Williams B."/>
            <person name="Wilson W."/>
            <person name="Wolfe G."/>
            <person name="Wurch L.L."/>
        </authorList>
    </citation>
    <scope>NUCLEOTIDE SEQUENCE</scope>
</reference>
<dbReference type="PROSITE" id="PS50146">
    <property type="entry name" value="DAGK"/>
    <property type="match status" value="1"/>
</dbReference>
<dbReference type="InterPro" id="IPR001206">
    <property type="entry name" value="Diacylglycerol_kinase_cat_dom"/>
</dbReference>
<evidence type="ECO:0000256" key="3">
    <source>
        <dbReference type="ARBA" id="ARBA00022777"/>
    </source>
</evidence>
<keyword evidence="4" id="KW-0067">ATP-binding</keyword>
<dbReference type="EnsemblProtists" id="EOD38516">
    <property type="protein sequence ID" value="EOD38516"/>
    <property type="gene ID" value="EMIHUDRAFT_466845"/>
</dbReference>
<dbReference type="GO" id="GO:0005524">
    <property type="term" value="F:ATP binding"/>
    <property type="evidence" value="ECO:0007669"/>
    <property type="project" value="UniProtKB-KW"/>
</dbReference>
<dbReference type="GO" id="GO:0016301">
    <property type="term" value="F:kinase activity"/>
    <property type="evidence" value="ECO:0007669"/>
    <property type="project" value="UniProtKB-KW"/>
</dbReference>
<feature type="domain" description="DAGKc" evidence="6">
    <location>
        <begin position="19"/>
        <end position="164"/>
    </location>
</feature>
<dbReference type="InterPro" id="IPR050187">
    <property type="entry name" value="Lipid_Phosphate_FormReg"/>
</dbReference>
<sequence>MPKAPPLLDPFKKPASEPNPPTSALLVYNPAGGKKRAAKLADTIVLPLLKQAGIAVTVETTKHAGHGVELGRTLDLSSVDALLVMGGDGTLGEVLDGFLSRDDGAAARTTVGFIPAGTGNSYMREVLGVPASGAAVGAAVHAAVEAIVGGRSRAVDCQQLDMTGLDGKPLRRCSINTVMAGFGPDANAVAERRRWLGSMRYSVSIKTEILKLPWRKKLPCSLSVDGGSPQEMEDLFLFSCFVNKHTGVRHRLAPYAQLDDGLLDLAYTTRPLRSIATAAKVDEMIKGGGKHVHATSLLNVQQASRVRLETDTPARLMVDGDIIGFTPLDVAVRAEAFRLFTPASPAPS</sequence>
<dbReference type="InterPro" id="IPR017438">
    <property type="entry name" value="ATP-NAD_kinase_N"/>
</dbReference>
<proteinExistence type="predicted"/>
<dbReference type="GeneID" id="17283723"/>
<dbReference type="Gene3D" id="3.40.50.10330">
    <property type="entry name" value="Probable inorganic polyphosphate/atp-NAD kinase, domain 1"/>
    <property type="match status" value="1"/>
</dbReference>
<evidence type="ECO:0000256" key="2">
    <source>
        <dbReference type="ARBA" id="ARBA00022741"/>
    </source>
</evidence>
<evidence type="ECO:0000256" key="5">
    <source>
        <dbReference type="SAM" id="MobiDB-lite"/>
    </source>
</evidence>
<organism evidence="7 8">
    <name type="scientific">Emiliania huxleyi (strain CCMP1516)</name>
    <dbReference type="NCBI Taxonomy" id="280463"/>
    <lineage>
        <taxon>Eukaryota</taxon>
        <taxon>Haptista</taxon>
        <taxon>Haptophyta</taxon>
        <taxon>Prymnesiophyceae</taxon>
        <taxon>Isochrysidales</taxon>
        <taxon>Noelaerhabdaceae</taxon>
        <taxon>Emiliania</taxon>
    </lineage>
</organism>
<dbReference type="SUPFAM" id="SSF111331">
    <property type="entry name" value="NAD kinase/diacylglycerol kinase-like"/>
    <property type="match status" value="1"/>
</dbReference>
<evidence type="ECO:0000256" key="1">
    <source>
        <dbReference type="ARBA" id="ARBA00022679"/>
    </source>
</evidence>
<evidence type="ECO:0000256" key="4">
    <source>
        <dbReference type="ARBA" id="ARBA00022840"/>
    </source>
</evidence>
<dbReference type="AlphaFoldDB" id="A0A0D3KRY1"/>
<keyword evidence="8" id="KW-1185">Reference proteome</keyword>
<keyword evidence="2" id="KW-0547">Nucleotide-binding</keyword>
<dbReference type="PANTHER" id="PTHR12358">
    <property type="entry name" value="SPHINGOSINE KINASE"/>
    <property type="match status" value="1"/>
</dbReference>